<evidence type="ECO:0000259" key="2">
    <source>
        <dbReference type="Pfam" id="PF14361"/>
    </source>
</evidence>
<dbReference type="InterPro" id="IPR025736">
    <property type="entry name" value="PucR_C-HTH_dom"/>
</dbReference>
<keyword evidence="4" id="KW-1185">Reference proteome</keyword>
<dbReference type="RefSeq" id="WP_068035123.1">
    <property type="nucleotide sequence ID" value="NZ_JAAXOO010000001.1"/>
</dbReference>
<protein>
    <submittedName>
        <fullName evidence="3">PucR family transcriptional regulator</fullName>
    </submittedName>
</protein>
<dbReference type="Pfam" id="PF14361">
    <property type="entry name" value="RsbRD_N"/>
    <property type="match status" value="1"/>
</dbReference>
<dbReference type="Gene3D" id="1.10.10.2840">
    <property type="entry name" value="PucR C-terminal helix-turn-helix domain"/>
    <property type="match status" value="1"/>
</dbReference>
<organism evidence="3 4">
    <name type="scientific">Nocardia speluncae</name>
    <dbReference type="NCBI Taxonomy" id="419477"/>
    <lineage>
        <taxon>Bacteria</taxon>
        <taxon>Bacillati</taxon>
        <taxon>Actinomycetota</taxon>
        <taxon>Actinomycetes</taxon>
        <taxon>Mycobacteriales</taxon>
        <taxon>Nocardiaceae</taxon>
        <taxon>Nocardia</taxon>
    </lineage>
</organism>
<sequence>MSQDTQFEKSRLLRDLHADSTAITQRVTARIEHDDIDYGTPVLGHDELVALVADCCAAWLDALAEVPYSREPARRAGRLKAERGIPLESLLHAFRVAGLVFWEIIVESAGDGDRATLPRLSTLVWATVDNYSVAAADAYRRVVAAGTAQPGQGMLRALLDPGLPPGQRAELGRRMGLSTRAVSVVLVGDVHLDATGVVTASTVFGDELVTLVAAGSPATLERALRTVRARAGASRPFTDLADAPTALDEARFALRCAGPAETGVHTYASAPERALIAANPELAADVFAELLAAFDRLDREDSRLLIDTALAWYDLGGSSTAVGKRLHLHRNTVRHRLERIERLTGKTFASPADAALLYLALHTRLLRAPCSRSDPVSAPPRGGSRVD</sequence>
<feature type="domain" description="RsbT co-antagonist protein RsbRD N-terminal" evidence="2">
    <location>
        <begin position="22"/>
        <end position="144"/>
    </location>
</feature>
<dbReference type="InterPro" id="IPR042070">
    <property type="entry name" value="PucR_C-HTH_sf"/>
</dbReference>
<accession>A0A846X9X4</accession>
<reference evidence="3 4" key="1">
    <citation type="submission" date="2020-04" db="EMBL/GenBank/DDBJ databases">
        <title>MicrobeNet Type strains.</title>
        <authorList>
            <person name="Nicholson A.C."/>
        </authorList>
    </citation>
    <scope>NUCLEOTIDE SEQUENCE [LARGE SCALE GENOMIC DNA]</scope>
    <source>
        <strain evidence="3 4">DSM 45078</strain>
    </source>
</reference>
<evidence type="ECO:0000313" key="3">
    <source>
        <dbReference type="EMBL" id="NKY31620.1"/>
    </source>
</evidence>
<comment type="caution">
    <text evidence="3">The sequence shown here is derived from an EMBL/GenBank/DDBJ whole genome shotgun (WGS) entry which is preliminary data.</text>
</comment>
<proteinExistence type="predicted"/>
<dbReference type="EMBL" id="JAAXOO010000001">
    <property type="protein sequence ID" value="NKY31620.1"/>
    <property type="molecule type" value="Genomic_DNA"/>
</dbReference>
<dbReference type="PANTHER" id="PTHR33744">
    <property type="entry name" value="CARBOHYDRATE DIACID REGULATOR"/>
    <property type="match status" value="1"/>
</dbReference>
<dbReference type="InterPro" id="IPR051448">
    <property type="entry name" value="CdaR-like_regulators"/>
</dbReference>
<feature type="domain" description="PucR C-terminal helix-turn-helix" evidence="1">
    <location>
        <begin position="305"/>
        <end position="362"/>
    </location>
</feature>
<dbReference type="PANTHER" id="PTHR33744:SF1">
    <property type="entry name" value="DNA-BINDING TRANSCRIPTIONAL ACTIVATOR ADER"/>
    <property type="match status" value="1"/>
</dbReference>
<gene>
    <name evidence="3" type="ORF">HGA13_00825</name>
</gene>
<dbReference type="Pfam" id="PF13556">
    <property type="entry name" value="HTH_30"/>
    <property type="match status" value="1"/>
</dbReference>
<evidence type="ECO:0000313" key="4">
    <source>
        <dbReference type="Proteomes" id="UP000565715"/>
    </source>
</evidence>
<name>A0A846X9X4_9NOCA</name>
<dbReference type="InterPro" id="IPR025751">
    <property type="entry name" value="RsbRD_N_dom"/>
</dbReference>
<evidence type="ECO:0000259" key="1">
    <source>
        <dbReference type="Pfam" id="PF13556"/>
    </source>
</evidence>
<dbReference type="Proteomes" id="UP000565715">
    <property type="component" value="Unassembled WGS sequence"/>
</dbReference>
<dbReference type="AlphaFoldDB" id="A0A846X9X4"/>